<keyword evidence="3" id="KW-1185">Reference proteome</keyword>
<dbReference type="InterPro" id="IPR036388">
    <property type="entry name" value="WH-like_DNA-bd_sf"/>
</dbReference>
<dbReference type="RefSeq" id="WP_011441681.1">
    <property type="nucleotide sequence ID" value="NC_007778.1"/>
</dbReference>
<dbReference type="eggNOG" id="COG2197">
    <property type="taxonomic scope" value="Bacteria"/>
</dbReference>
<dbReference type="KEGG" id="rpb:RPB_2794"/>
<dbReference type="SUPFAM" id="SSF46894">
    <property type="entry name" value="C-terminal effector domain of the bipartite response regulators"/>
    <property type="match status" value="1"/>
</dbReference>
<dbReference type="Pfam" id="PF00196">
    <property type="entry name" value="GerE"/>
    <property type="match status" value="1"/>
</dbReference>
<dbReference type="OrthoDB" id="5497412at2"/>
<dbReference type="Gene3D" id="1.10.10.10">
    <property type="entry name" value="Winged helix-like DNA-binding domain superfamily/Winged helix DNA-binding domain"/>
    <property type="match status" value="1"/>
</dbReference>
<name>Q2IWB4_RHOP2</name>
<dbReference type="AlphaFoldDB" id="Q2IWB4"/>
<evidence type="ECO:0000313" key="3">
    <source>
        <dbReference type="Proteomes" id="UP000008809"/>
    </source>
</evidence>
<gene>
    <name evidence="2" type="ordered locus">RPB_2794</name>
</gene>
<reference evidence="2 3" key="1">
    <citation type="submission" date="2006-01" db="EMBL/GenBank/DDBJ databases">
        <title>Complete sequence of Rhodopseudomonas palustris HaA2.</title>
        <authorList>
            <consortium name="US DOE Joint Genome Institute"/>
            <person name="Copeland A."/>
            <person name="Lucas S."/>
            <person name="Lapidus A."/>
            <person name="Barry K."/>
            <person name="Detter J.C."/>
            <person name="Glavina T."/>
            <person name="Hammon N."/>
            <person name="Israni S."/>
            <person name="Pitluck S."/>
            <person name="Chain P."/>
            <person name="Malfatti S."/>
            <person name="Shin M."/>
            <person name="Vergez L."/>
            <person name="Schmutz J."/>
            <person name="Larimer F."/>
            <person name="Land M."/>
            <person name="Hauser L."/>
            <person name="Pelletier D.A."/>
            <person name="Kyrpides N."/>
            <person name="Anderson I."/>
            <person name="Oda Y."/>
            <person name="Harwood C.S."/>
            <person name="Richardson P."/>
        </authorList>
    </citation>
    <scope>NUCLEOTIDE SEQUENCE [LARGE SCALE GENOMIC DNA]</scope>
    <source>
        <strain evidence="2 3">HaA2</strain>
    </source>
</reference>
<organism evidence="2 3">
    <name type="scientific">Rhodopseudomonas palustris (strain HaA2)</name>
    <dbReference type="NCBI Taxonomy" id="316058"/>
    <lineage>
        <taxon>Bacteria</taxon>
        <taxon>Pseudomonadati</taxon>
        <taxon>Pseudomonadota</taxon>
        <taxon>Alphaproteobacteria</taxon>
        <taxon>Hyphomicrobiales</taxon>
        <taxon>Nitrobacteraceae</taxon>
        <taxon>Rhodopseudomonas</taxon>
    </lineage>
</organism>
<dbReference type="EMBL" id="CP000250">
    <property type="protein sequence ID" value="ABD07496.1"/>
    <property type="molecule type" value="Genomic_DNA"/>
</dbReference>
<dbReference type="GO" id="GO:0003677">
    <property type="term" value="F:DNA binding"/>
    <property type="evidence" value="ECO:0007669"/>
    <property type="project" value="InterPro"/>
</dbReference>
<evidence type="ECO:0000259" key="1">
    <source>
        <dbReference type="SMART" id="SM00421"/>
    </source>
</evidence>
<sequence>MSESSALSDLIGTIYDAALDPTLWIRTLEQSCDFVGGSSAALYWHDTATVRAQALYLIGEDPHYTKLYFEKYLSLNPTFPAAAFVEPGVIFTPTDIVPESELVKTRFHREWVQPQGIVDVIGVNLEKGTTASSLFNIRRTHKHGVADAGARERTALLVPHFQRAVAIGRLFQQASKAEAVLTETLDLVEAAVFLVGVNGRISFANGPGRAMLEEGTLLRERRNMLTAVAPESNRMLREIFIAAEDGDTSVGNRGVAIPLASSPHQRWFAHVLPLTSGDRSRNGSLPSAVAAVFVRKTSPVSPPPLEALANIYKLTASELRVLDAMTKVSSVRAASELLGIAQATVKTHLHNLFRKTGSHRQSDLVKLMAGFEPPPPSS</sequence>
<dbReference type="STRING" id="316058.RPB_2794"/>
<dbReference type="InterPro" id="IPR016032">
    <property type="entry name" value="Sig_transdc_resp-reg_C-effctor"/>
</dbReference>
<feature type="domain" description="HTH luxR-type" evidence="1">
    <location>
        <begin position="311"/>
        <end position="368"/>
    </location>
</feature>
<proteinExistence type="predicted"/>
<dbReference type="SMART" id="SM00421">
    <property type="entry name" value="HTH_LUXR"/>
    <property type="match status" value="1"/>
</dbReference>
<dbReference type="InterPro" id="IPR000792">
    <property type="entry name" value="Tscrpt_reg_LuxR_C"/>
</dbReference>
<dbReference type="GO" id="GO:0006355">
    <property type="term" value="P:regulation of DNA-templated transcription"/>
    <property type="evidence" value="ECO:0007669"/>
    <property type="project" value="InterPro"/>
</dbReference>
<dbReference type="HOGENOM" id="CLU_037939_3_0_5"/>
<evidence type="ECO:0000313" key="2">
    <source>
        <dbReference type="EMBL" id="ABD07496.1"/>
    </source>
</evidence>
<accession>Q2IWB4</accession>
<protein>
    <submittedName>
        <fullName evidence="2">Transcriptional regulator, LuxR family</fullName>
    </submittedName>
</protein>
<dbReference type="Proteomes" id="UP000008809">
    <property type="component" value="Chromosome"/>
</dbReference>